<comment type="caution">
    <text evidence="2">The sequence shown here is derived from an EMBL/GenBank/DDBJ whole genome shotgun (WGS) entry which is preliminary data.</text>
</comment>
<dbReference type="AlphaFoldDB" id="A0A0F9V4H1"/>
<protein>
    <submittedName>
        <fullName evidence="2">Uncharacterized protein</fullName>
    </submittedName>
</protein>
<feature type="region of interest" description="Disordered" evidence="1">
    <location>
        <begin position="244"/>
        <end position="272"/>
    </location>
</feature>
<proteinExistence type="predicted"/>
<sequence>MKKETTQYRIDNHLCVRCGELAVPNRRSCSKHLEVNRLKEEKKRERRKNKNVCIRCGQRPPRPNKAQCEICVEGSRGQYNETKMNTYYQRRSASCCVRCGTPTSSFSVHCNVCSEYMKKKDNKYYHRIKNSGVCVHCRKSQPIENEILCSACKKKSKIAGKDSRIKLKFSVFQHYGGKCQVCKEIDMDVLAIDHINNDGAEHRKQLKLQGTTIYRWLAKNNFPSGFQVLCYNCNIKKYLKEDTCPHQDQSDHQSPPPNRTLSVKTRYALPEE</sequence>
<organism evidence="2">
    <name type="scientific">marine sediment metagenome</name>
    <dbReference type="NCBI Taxonomy" id="412755"/>
    <lineage>
        <taxon>unclassified sequences</taxon>
        <taxon>metagenomes</taxon>
        <taxon>ecological metagenomes</taxon>
    </lineage>
</organism>
<name>A0A0F9V4H1_9ZZZZ</name>
<accession>A0A0F9V4H1</accession>
<evidence type="ECO:0000256" key="1">
    <source>
        <dbReference type="SAM" id="MobiDB-lite"/>
    </source>
</evidence>
<dbReference type="EMBL" id="LAZR01000049">
    <property type="protein sequence ID" value="KKN98879.1"/>
    <property type="molecule type" value="Genomic_DNA"/>
</dbReference>
<evidence type="ECO:0000313" key="2">
    <source>
        <dbReference type="EMBL" id="KKN98879.1"/>
    </source>
</evidence>
<reference evidence="2" key="1">
    <citation type="journal article" date="2015" name="Nature">
        <title>Complex archaea that bridge the gap between prokaryotes and eukaryotes.</title>
        <authorList>
            <person name="Spang A."/>
            <person name="Saw J.H."/>
            <person name="Jorgensen S.L."/>
            <person name="Zaremba-Niedzwiedzka K."/>
            <person name="Martijn J."/>
            <person name="Lind A.E."/>
            <person name="van Eijk R."/>
            <person name="Schleper C."/>
            <person name="Guy L."/>
            <person name="Ettema T.J."/>
        </authorList>
    </citation>
    <scope>NUCLEOTIDE SEQUENCE</scope>
</reference>
<gene>
    <name evidence="2" type="ORF">LCGC14_0141200</name>
</gene>